<accession>A0A0H1RBL4</accession>
<keyword evidence="3" id="KW-1185">Reference proteome</keyword>
<gene>
    <name evidence="2" type="ORF">AA309_12885</name>
</gene>
<dbReference type="Pfam" id="PF07883">
    <property type="entry name" value="Cupin_2"/>
    <property type="match status" value="1"/>
</dbReference>
<proteinExistence type="predicted"/>
<dbReference type="EMBL" id="LCYG01000032">
    <property type="protein sequence ID" value="KLK92598.1"/>
    <property type="molecule type" value="Genomic_DNA"/>
</dbReference>
<evidence type="ECO:0000313" key="2">
    <source>
        <dbReference type="EMBL" id="KLK92598.1"/>
    </source>
</evidence>
<name>A0A0H1RBL4_9HYPH</name>
<dbReference type="PATRIC" id="fig|1225564.3.peg.3407"/>
<evidence type="ECO:0000313" key="3">
    <source>
        <dbReference type="Proteomes" id="UP000035489"/>
    </source>
</evidence>
<dbReference type="RefSeq" id="WP_047189419.1">
    <property type="nucleotide sequence ID" value="NZ_LCYG01000032.1"/>
</dbReference>
<dbReference type="InterPro" id="IPR014710">
    <property type="entry name" value="RmlC-like_jellyroll"/>
</dbReference>
<dbReference type="InterPro" id="IPR013096">
    <property type="entry name" value="Cupin_2"/>
</dbReference>
<dbReference type="InterPro" id="IPR053146">
    <property type="entry name" value="QDO-like"/>
</dbReference>
<reference evidence="2 3" key="1">
    <citation type="submission" date="2015-05" db="EMBL/GenBank/DDBJ databases">
        <title>Draft genome sequence of Microvirga vignae strain BR3299, a novel nitrogen fixing bacteria isolated from Brazil semi-aired region.</title>
        <authorList>
            <person name="Zilli J.E."/>
            <person name="Passos S.R."/>
            <person name="Leite J."/>
            <person name="Baldani J.I."/>
            <person name="Xavier G.R."/>
            <person name="Rumjaneck N.G."/>
            <person name="Simoes-Araujo J.L."/>
        </authorList>
    </citation>
    <scope>NUCLEOTIDE SEQUENCE [LARGE SCALE GENOMIC DNA]</scope>
    <source>
        <strain evidence="2 3">BR3299</strain>
    </source>
</reference>
<dbReference type="PANTHER" id="PTHR36440:SF1">
    <property type="entry name" value="PUTATIVE (AFU_ORTHOLOGUE AFUA_8G07350)-RELATED"/>
    <property type="match status" value="1"/>
</dbReference>
<feature type="domain" description="Cupin type-2" evidence="1">
    <location>
        <begin position="33"/>
        <end position="102"/>
    </location>
</feature>
<evidence type="ECO:0000259" key="1">
    <source>
        <dbReference type="Pfam" id="PF07883"/>
    </source>
</evidence>
<dbReference type="Proteomes" id="UP000035489">
    <property type="component" value="Unassembled WGS sequence"/>
</dbReference>
<dbReference type="PANTHER" id="PTHR36440">
    <property type="entry name" value="PUTATIVE (AFU_ORTHOLOGUE AFUA_8G07350)-RELATED"/>
    <property type="match status" value="1"/>
</dbReference>
<protein>
    <submittedName>
        <fullName evidence="2">Cupin</fullName>
    </submittedName>
</protein>
<comment type="caution">
    <text evidence="2">The sequence shown here is derived from an EMBL/GenBank/DDBJ whole genome shotgun (WGS) entry which is preliminary data.</text>
</comment>
<dbReference type="AlphaFoldDB" id="A0A0H1RBL4"/>
<dbReference type="SUPFAM" id="SSF51182">
    <property type="entry name" value="RmlC-like cupins"/>
    <property type="match status" value="1"/>
</dbReference>
<dbReference type="InterPro" id="IPR011051">
    <property type="entry name" value="RmlC_Cupin_sf"/>
</dbReference>
<dbReference type="Gene3D" id="2.60.120.10">
    <property type="entry name" value="Jelly Rolls"/>
    <property type="match status" value="1"/>
</dbReference>
<sequence length="143" mass="15997">MEGQSDNLIRIGSLELRFLVDETQGSGNLVMFEFVVPPNARVPAPHYHREVDEVVYGLEGTLTTTRDGQKHEIREGDSLLLPRGSVHQHENLHSETARALIVLTPGSIGRRYFEEMAQEVNVPGQPNLGNIKEIMLRYGLVPV</sequence>
<dbReference type="STRING" id="1225564.AA309_12885"/>
<organism evidence="2 3">
    <name type="scientific">Microvirga vignae</name>
    <dbReference type="NCBI Taxonomy" id="1225564"/>
    <lineage>
        <taxon>Bacteria</taxon>
        <taxon>Pseudomonadati</taxon>
        <taxon>Pseudomonadota</taxon>
        <taxon>Alphaproteobacteria</taxon>
        <taxon>Hyphomicrobiales</taxon>
        <taxon>Methylobacteriaceae</taxon>
        <taxon>Microvirga</taxon>
    </lineage>
</organism>
<dbReference type="OrthoDB" id="9791637at2"/>